<evidence type="ECO:0000259" key="2">
    <source>
        <dbReference type="SMART" id="SM01080"/>
    </source>
</evidence>
<feature type="domain" description="CHASE2" evidence="2">
    <location>
        <begin position="23"/>
        <end position="279"/>
    </location>
</feature>
<comment type="caution">
    <text evidence="3">The sequence shown here is derived from an EMBL/GenBank/DDBJ whole genome shotgun (WGS) entry which is preliminary data.</text>
</comment>
<sequence length="802" mass="86583">MAGIVQSALVAGVIGLAGWFSLFQSIDGRIADQGVRLSPVQADGQRQVLLVEAPVEAFVSPETDWPALAARLLALGAKRVAFTALPTLEPNRLAALLSNPLIDAAAAVDVDPANPDRKILRVPPALASIDIGSVTHLGPSGLGVHRHVPGPVAVASSELPSLELVVAQHAGRQVPSGELFVDFSTGPPERLPRATLEQVRTGKLIPEAVRGRVALVGPVSNRFEASVVTPLTTRQVAVSELEFHAYALDTLLRGTAGRTIPAFAELALVALGWLAAVGIAIYLPFRKAWITATLLGLGILVLKVALVPLAHFHLPVVAMLLTIAVTTVAVLHDKSRREARQLRSLLTTTSVALANRWAADAPMDDKVFWSHLLAMVDQWLPLTRAVLLIRDEGKDQLRLQGTLRCVPEQIADRRRDLRRPPYEAARSSGTPHPTPSFLLGGEADEQVLMLPLRASEQLLGFWVFGVDADRLSLRPTLADAFRRVADEMAESVREHRAHQDPATGFKPAGTDRELQRLSDNLHAIDRHFRLSEHIFMGLRTPTVVFDLFGRTIAVNARMKEVFTRCTDPSLVNAPHLLEVLCQLPPAGAREALAAVMFEGHEFEHTARCDEDRYILRATALRDAPAVRGPQDAGAVLGLQLELLPLARPDAPAHSEHVHVWDALERALGRVASLPQFDSLEFEMDGPRDLPPLAARPHAFTEAVAAVMQLLAEDATLPGTISVCVNEVQAEGRSEVVIQLAARGFGVPAEALSAALDGPQTPASGPLRKIRSLRQAAFRAGSFELHSELGQGYRVRIAMPAAL</sequence>
<accession>A0A4Z0C4H4</accession>
<gene>
    <name evidence="3" type="ORF">EZ242_04585</name>
</gene>
<evidence type="ECO:0000256" key="1">
    <source>
        <dbReference type="SAM" id="Phobius"/>
    </source>
</evidence>
<organism evidence="3 4">
    <name type="scientific">Ramlibacter rhizophilus</name>
    <dbReference type="NCBI Taxonomy" id="1781167"/>
    <lineage>
        <taxon>Bacteria</taxon>
        <taxon>Pseudomonadati</taxon>
        <taxon>Pseudomonadota</taxon>
        <taxon>Betaproteobacteria</taxon>
        <taxon>Burkholderiales</taxon>
        <taxon>Comamonadaceae</taxon>
        <taxon>Ramlibacter</taxon>
    </lineage>
</organism>
<dbReference type="EMBL" id="SMLL01000001">
    <property type="protein sequence ID" value="TFZ05029.1"/>
    <property type="molecule type" value="Genomic_DNA"/>
</dbReference>
<dbReference type="OrthoDB" id="6127963at2"/>
<feature type="transmembrane region" description="Helical" evidence="1">
    <location>
        <begin position="262"/>
        <end position="283"/>
    </location>
</feature>
<dbReference type="SMART" id="SM01080">
    <property type="entry name" value="CHASE2"/>
    <property type="match status" value="1"/>
</dbReference>
<dbReference type="AlphaFoldDB" id="A0A4Z0C4H4"/>
<name>A0A4Z0C4H4_9BURK</name>
<feature type="transmembrane region" description="Helical" evidence="1">
    <location>
        <begin position="312"/>
        <end position="331"/>
    </location>
</feature>
<evidence type="ECO:0000313" key="4">
    <source>
        <dbReference type="Proteomes" id="UP000297564"/>
    </source>
</evidence>
<proteinExistence type="predicted"/>
<reference evidence="3 4" key="1">
    <citation type="submission" date="2019-03" db="EMBL/GenBank/DDBJ databases">
        <title>Ramlibacter rhizophilus CCTCC AB2015357, whole genome shotgun sequence.</title>
        <authorList>
            <person name="Zhang X."/>
            <person name="Feng G."/>
            <person name="Zhu H."/>
        </authorList>
    </citation>
    <scope>NUCLEOTIDE SEQUENCE [LARGE SCALE GENOMIC DNA]</scope>
    <source>
        <strain evidence="3 4">CCTCC AB2015357</strain>
    </source>
</reference>
<keyword evidence="1" id="KW-0472">Membrane</keyword>
<keyword evidence="4" id="KW-1185">Reference proteome</keyword>
<feature type="transmembrane region" description="Helical" evidence="1">
    <location>
        <begin position="288"/>
        <end position="306"/>
    </location>
</feature>
<protein>
    <submittedName>
        <fullName evidence="3">CHASE2 domain-containing protein</fullName>
    </submittedName>
</protein>
<keyword evidence="1" id="KW-0812">Transmembrane</keyword>
<keyword evidence="1" id="KW-1133">Transmembrane helix</keyword>
<dbReference type="Pfam" id="PF05226">
    <property type="entry name" value="CHASE2"/>
    <property type="match status" value="1"/>
</dbReference>
<dbReference type="InterPro" id="IPR007890">
    <property type="entry name" value="CHASE2"/>
</dbReference>
<evidence type="ECO:0000313" key="3">
    <source>
        <dbReference type="EMBL" id="TFZ05029.1"/>
    </source>
</evidence>
<dbReference type="RefSeq" id="WP_135283912.1">
    <property type="nucleotide sequence ID" value="NZ_SMLL01000001.1"/>
</dbReference>
<dbReference type="Proteomes" id="UP000297564">
    <property type="component" value="Unassembled WGS sequence"/>
</dbReference>